<name>A0A6P4CNX1_ARADU</name>
<accession>A0A6P4CNX1</accession>
<dbReference type="KEGG" id="adu:107479021"/>
<dbReference type="Proteomes" id="UP000515211">
    <property type="component" value="Chromosome 3"/>
</dbReference>
<feature type="compositionally biased region" description="Basic residues" evidence="1">
    <location>
        <begin position="1"/>
        <end position="17"/>
    </location>
</feature>
<organism evidence="2 3">
    <name type="scientific">Arachis duranensis</name>
    <name type="common">Wild peanut</name>
    <dbReference type="NCBI Taxonomy" id="130453"/>
    <lineage>
        <taxon>Eukaryota</taxon>
        <taxon>Viridiplantae</taxon>
        <taxon>Streptophyta</taxon>
        <taxon>Embryophyta</taxon>
        <taxon>Tracheophyta</taxon>
        <taxon>Spermatophyta</taxon>
        <taxon>Magnoliopsida</taxon>
        <taxon>eudicotyledons</taxon>
        <taxon>Gunneridae</taxon>
        <taxon>Pentapetalae</taxon>
        <taxon>rosids</taxon>
        <taxon>fabids</taxon>
        <taxon>Fabales</taxon>
        <taxon>Fabaceae</taxon>
        <taxon>Papilionoideae</taxon>
        <taxon>50 kb inversion clade</taxon>
        <taxon>dalbergioids sensu lato</taxon>
        <taxon>Dalbergieae</taxon>
        <taxon>Pterocarpus clade</taxon>
        <taxon>Arachis</taxon>
    </lineage>
</organism>
<gene>
    <name evidence="3" type="primary">LOC107479021</name>
</gene>
<feature type="compositionally biased region" description="Pro residues" evidence="1">
    <location>
        <begin position="58"/>
        <end position="69"/>
    </location>
</feature>
<dbReference type="GeneID" id="107479021"/>
<sequence>MGKKVIAKRAPREKIHKLPGYPRPSTRSQDNTFTPSPSPPTSPPRTAPMARTKTTPCFPVPAKPTPPPKAAQTKPTSSKPSSSKGKRPPVEDLVPETAISKPRSVPVCSQRGNPHLPLKSVREPDIDPFAHKSHFMTSQSNYNPHRFKSAMNHDFYDGVIKHRTLCPSFLWIYLA</sequence>
<evidence type="ECO:0000313" key="2">
    <source>
        <dbReference type="Proteomes" id="UP000515211"/>
    </source>
</evidence>
<evidence type="ECO:0000313" key="3">
    <source>
        <dbReference type="RefSeq" id="XP_015954661.1"/>
    </source>
</evidence>
<dbReference type="AlphaFoldDB" id="A0A6P4CNX1"/>
<proteinExistence type="predicted"/>
<evidence type="ECO:0000256" key="1">
    <source>
        <dbReference type="SAM" id="MobiDB-lite"/>
    </source>
</evidence>
<feature type="compositionally biased region" description="Pro residues" evidence="1">
    <location>
        <begin position="36"/>
        <end position="46"/>
    </location>
</feature>
<protein>
    <submittedName>
        <fullName evidence="3">Extensin-like</fullName>
    </submittedName>
</protein>
<dbReference type="RefSeq" id="XP_015954661.1">
    <property type="nucleotide sequence ID" value="XM_016099175.1"/>
</dbReference>
<feature type="region of interest" description="Disordered" evidence="1">
    <location>
        <begin position="1"/>
        <end position="121"/>
    </location>
</feature>
<reference evidence="3" key="2">
    <citation type="submission" date="2025-08" db="UniProtKB">
        <authorList>
            <consortium name="RefSeq"/>
        </authorList>
    </citation>
    <scope>IDENTIFICATION</scope>
    <source>
        <tissue evidence="3">Whole plant</tissue>
    </source>
</reference>
<reference evidence="2" key="1">
    <citation type="journal article" date="2016" name="Nat. Genet.">
        <title>The genome sequences of Arachis duranensis and Arachis ipaensis, the diploid ancestors of cultivated peanut.</title>
        <authorList>
            <person name="Bertioli D.J."/>
            <person name="Cannon S.B."/>
            <person name="Froenicke L."/>
            <person name="Huang G."/>
            <person name="Farmer A.D."/>
            <person name="Cannon E.K."/>
            <person name="Liu X."/>
            <person name="Gao D."/>
            <person name="Clevenger J."/>
            <person name="Dash S."/>
            <person name="Ren L."/>
            <person name="Moretzsohn M.C."/>
            <person name="Shirasawa K."/>
            <person name="Huang W."/>
            <person name="Vidigal B."/>
            <person name="Abernathy B."/>
            <person name="Chu Y."/>
            <person name="Niederhuth C.E."/>
            <person name="Umale P."/>
            <person name="Araujo A.C."/>
            <person name="Kozik A."/>
            <person name="Kim K.D."/>
            <person name="Burow M.D."/>
            <person name="Varshney R.K."/>
            <person name="Wang X."/>
            <person name="Zhang X."/>
            <person name="Barkley N."/>
            <person name="Guimaraes P.M."/>
            <person name="Isobe S."/>
            <person name="Guo B."/>
            <person name="Liao B."/>
            <person name="Stalker H.T."/>
            <person name="Schmitz R.J."/>
            <person name="Scheffler B.E."/>
            <person name="Leal-Bertioli S.C."/>
            <person name="Xun X."/>
            <person name="Jackson S.A."/>
            <person name="Michelmore R."/>
            <person name="Ozias-Akins P."/>
        </authorList>
    </citation>
    <scope>NUCLEOTIDE SEQUENCE [LARGE SCALE GENOMIC DNA]</scope>
    <source>
        <strain evidence="2">cv. V14167</strain>
    </source>
</reference>
<keyword evidence="2" id="KW-1185">Reference proteome</keyword>
<feature type="compositionally biased region" description="Low complexity" evidence="1">
    <location>
        <begin position="70"/>
        <end position="83"/>
    </location>
</feature>